<gene>
    <name evidence="1" type="ORF">AS188_03260</name>
    <name evidence="2" type="ORF">KFL01_30850</name>
</gene>
<dbReference type="GO" id="GO:0003677">
    <property type="term" value="F:DNA binding"/>
    <property type="evidence" value="ECO:0007669"/>
    <property type="project" value="InterPro"/>
</dbReference>
<protein>
    <submittedName>
        <fullName evidence="1">Fis family transcriptional regulator</fullName>
    </submittedName>
</protein>
<keyword evidence="4" id="KW-1185">Reference proteome</keyword>
<dbReference type="STRING" id="446860.AS188_03260"/>
<organism evidence="1 3">
    <name type="scientific">Kocuria flava</name>
    <dbReference type="NCBI Taxonomy" id="446860"/>
    <lineage>
        <taxon>Bacteria</taxon>
        <taxon>Bacillati</taxon>
        <taxon>Actinomycetota</taxon>
        <taxon>Actinomycetes</taxon>
        <taxon>Micrococcales</taxon>
        <taxon>Micrococcaceae</taxon>
        <taxon>Kocuria</taxon>
    </lineage>
</organism>
<dbReference type="OrthoDB" id="3405537at2"/>
<dbReference type="Proteomes" id="UP000321155">
    <property type="component" value="Unassembled WGS sequence"/>
</dbReference>
<evidence type="ECO:0000313" key="4">
    <source>
        <dbReference type="Proteomes" id="UP000321155"/>
    </source>
</evidence>
<dbReference type="KEGG" id="kfv:AS188_03260"/>
<reference evidence="2 4" key="2">
    <citation type="submission" date="2019-07" db="EMBL/GenBank/DDBJ databases">
        <title>Whole genome shotgun sequence of Kocuria flava NBRC 107626.</title>
        <authorList>
            <person name="Hosoyama A."/>
            <person name="Uohara A."/>
            <person name="Ohji S."/>
            <person name="Ichikawa N."/>
        </authorList>
    </citation>
    <scope>NUCLEOTIDE SEQUENCE [LARGE SCALE GENOMIC DNA]</scope>
    <source>
        <strain evidence="2 4">NBRC 107626</strain>
    </source>
</reference>
<dbReference type="InterPro" id="IPR011010">
    <property type="entry name" value="DNA_brk_join_enz"/>
</dbReference>
<dbReference type="AlphaFoldDB" id="A0A0U3GFS0"/>
<dbReference type="EMBL" id="BJZR01000183">
    <property type="protein sequence ID" value="GEO93779.1"/>
    <property type="molecule type" value="Genomic_DNA"/>
</dbReference>
<evidence type="ECO:0000313" key="2">
    <source>
        <dbReference type="EMBL" id="GEO93779.1"/>
    </source>
</evidence>
<dbReference type="SUPFAM" id="SSF56349">
    <property type="entry name" value="DNA breaking-rejoining enzymes"/>
    <property type="match status" value="1"/>
</dbReference>
<accession>A0A0U3GFS0</accession>
<dbReference type="Proteomes" id="UP000057181">
    <property type="component" value="Chromosome"/>
</dbReference>
<evidence type="ECO:0000313" key="3">
    <source>
        <dbReference type="Proteomes" id="UP000057181"/>
    </source>
</evidence>
<sequence length="492" mass="53791">MSRPRPPSDPVTWPIPCARCQGHHEIVATWPDGPVCRYCYQAAKRTTGTCACGHTGVLPGRLDGRPTCRDCSGIAVNLDCRTCRAEAELHSNGQCWACVLAATVDRLLADPRTDRIRPALLPVATALKTMTRPNSGLTWLHQPHVTAFLTGLATAPAITHEALDELPASRTREYVRALLLAHGALPIRDELVVRYDDWATAALARVTTGDHRKVLRRFIRWHHQRRLQAMTPVPYGTFLSAKQSTTVAIDFLNWLTTHGIQMPGLQQAHLDQWQTEGPTTRQTAHGFLNWAITSQLVDPTLTMTPHRRGTSPRLNLTDQHRALHRVTVSGDLPARDRAAAILVLVFGQQIKDVVKLTWQDVTVTDELVTLVLGADPIALPAPLDEPWRALAAAPGHDATAAHPNSPWVFRSSLPGQHLSAGHLRHRLSTHFSARAARLGTLHELTKHAPVAIIADTLGYAPATIAHHATASSAGYAQYVAAIRATQKGEPTP</sequence>
<dbReference type="EMBL" id="CP013254">
    <property type="protein sequence ID" value="ALU38926.1"/>
    <property type="molecule type" value="Genomic_DNA"/>
</dbReference>
<reference evidence="1 3" key="1">
    <citation type="submission" date="2015-11" db="EMBL/GenBank/DDBJ databases">
        <title>Complete Genome Sequence of Kocuria flava strain HO-9041.</title>
        <authorList>
            <person name="Zhou M."/>
            <person name="Dai J."/>
        </authorList>
    </citation>
    <scope>NUCLEOTIDE SEQUENCE [LARGE SCALE GENOMIC DNA]</scope>
    <source>
        <strain evidence="1 3">HO-9041</strain>
    </source>
</reference>
<evidence type="ECO:0000313" key="1">
    <source>
        <dbReference type="EMBL" id="ALU38926.1"/>
    </source>
</evidence>
<name>A0A0U3GFS0_9MICC</name>
<proteinExistence type="predicted"/>